<dbReference type="GO" id="GO:0003677">
    <property type="term" value="F:DNA binding"/>
    <property type="evidence" value="ECO:0007669"/>
    <property type="project" value="UniProtKB-KW"/>
</dbReference>
<dbReference type="Pfam" id="PF01380">
    <property type="entry name" value="SIS"/>
    <property type="match status" value="1"/>
</dbReference>
<dbReference type="SUPFAM" id="SSF53697">
    <property type="entry name" value="SIS domain"/>
    <property type="match status" value="1"/>
</dbReference>
<keyword evidence="2" id="KW-0238">DNA-binding</keyword>
<proteinExistence type="predicted"/>
<evidence type="ECO:0000256" key="2">
    <source>
        <dbReference type="ARBA" id="ARBA00023125"/>
    </source>
</evidence>
<dbReference type="Proteomes" id="UP000004959">
    <property type="component" value="Chromosome"/>
</dbReference>
<dbReference type="InterPro" id="IPR009057">
    <property type="entry name" value="Homeodomain-like_sf"/>
</dbReference>
<dbReference type="Gene3D" id="1.10.10.10">
    <property type="entry name" value="Winged helix-like DNA-binding domain superfamily/Winged helix DNA-binding domain"/>
    <property type="match status" value="1"/>
</dbReference>
<evidence type="ECO:0000259" key="5">
    <source>
        <dbReference type="PROSITE" id="PS51464"/>
    </source>
</evidence>
<sequence>MTEIKNLTSSEASAYNYIISHLVDIPALTIRELSKRSNVSPTTILRCINKIGYQSFQEFKFTLSQVYAATKINGKNFDLISEAKEFFNDKLVDRFKNEMASAKKILLPSKFIIFFGIGTSGVLAEYGAREFSNFGFNAHFSNDPFFPFRFGSLANSVTGIVLSVSGETKESVAQTQKLREQNSKIISITNNSSNSIAKLSDVNFAYQAKSEMIGPDLNVTTQVPVVFILEALIRELISTSDDQS</sequence>
<dbReference type="GO" id="GO:1901135">
    <property type="term" value="P:carbohydrate derivative metabolic process"/>
    <property type="evidence" value="ECO:0007669"/>
    <property type="project" value="InterPro"/>
</dbReference>
<dbReference type="eggNOG" id="COG1737">
    <property type="taxonomic scope" value="Bacteria"/>
</dbReference>
<dbReference type="PATRIC" id="fig|1045004.4.peg.461"/>
<dbReference type="InterPro" id="IPR036388">
    <property type="entry name" value="WH-like_DNA-bd_sf"/>
</dbReference>
<dbReference type="Gene3D" id="3.40.50.10490">
    <property type="entry name" value="Glucose-6-phosphate isomerase like protein, domain 1"/>
    <property type="match status" value="1"/>
</dbReference>
<dbReference type="HOGENOM" id="CLU_055769_4_0_9"/>
<dbReference type="AlphaFoldDB" id="G9WF23"/>
<organism evidence="6 7">
    <name type="scientific">Oenococcus kitaharae DSM 17330</name>
    <dbReference type="NCBI Taxonomy" id="1045004"/>
    <lineage>
        <taxon>Bacteria</taxon>
        <taxon>Bacillati</taxon>
        <taxon>Bacillota</taxon>
        <taxon>Bacilli</taxon>
        <taxon>Lactobacillales</taxon>
        <taxon>Lactobacillaceae</taxon>
        <taxon>Oenococcus</taxon>
    </lineage>
</organism>
<dbReference type="PANTHER" id="PTHR30514:SF1">
    <property type="entry name" value="HTH-TYPE TRANSCRIPTIONAL REGULATOR HEXR-RELATED"/>
    <property type="match status" value="1"/>
</dbReference>
<protein>
    <submittedName>
        <fullName evidence="6">Transcriptional regulator</fullName>
    </submittedName>
</protein>
<keyword evidence="3" id="KW-0804">Transcription</keyword>
<dbReference type="SUPFAM" id="SSF46689">
    <property type="entry name" value="Homeodomain-like"/>
    <property type="match status" value="1"/>
</dbReference>
<evidence type="ECO:0000259" key="4">
    <source>
        <dbReference type="PROSITE" id="PS51071"/>
    </source>
</evidence>
<evidence type="ECO:0000256" key="3">
    <source>
        <dbReference type="ARBA" id="ARBA00023163"/>
    </source>
</evidence>
<dbReference type="PROSITE" id="PS51071">
    <property type="entry name" value="HTH_RPIR"/>
    <property type="match status" value="1"/>
</dbReference>
<dbReference type="STRING" id="336988.NT96_02670"/>
<dbReference type="Pfam" id="PF01418">
    <property type="entry name" value="HTH_6"/>
    <property type="match status" value="1"/>
</dbReference>
<dbReference type="GO" id="GO:0097367">
    <property type="term" value="F:carbohydrate derivative binding"/>
    <property type="evidence" value="ECO:0007669"/>
    <property type="project" value="InterPro"/>
</dbReference>
<evidence type="ECO:0000313" key="7">
    <source>
        <dbReference type="Proteomes" id="UP000004959"/>
    </source>
</evidence>
<name>G9WF23_9LACO</name>
<dbReference type="PANTHER" id="PTHR30514">
    <property type="entry name" value="GLUCOKINASE"/>
    <property type="match status" value="1"/>
</dbReference>
<dbReference type="InterPro" id="IPR046348">
    <property type="entry name" value="SIS_dom_sf"/>
</dbReference>
<feature type="domain" description="SIS" evidence="5">
    <location>
        <begin position="101"/>
        <end position="242"/>
    </location>
</feature>
<keyword evidence="7" id="KW-1185">Reference proteome</keyword>
<keyword evidence="1" id="KW-0805">Transcription regulation</keyword>
<dbReference type="InterPro" id="IPR000281">
    <property type="entry name" value="HTH_RpiR"/>
</dbReference>
<dbReference type="RefSeq" id="WP_007744957.1">
    <property type="nucleotide sequence ID" value="NZ_CM001398.1"/>
</dbReference>
<dbReference type="CDD" id="cd05013">
    <property type="entry name" value="SIS_RpiR"/>
    <property type="match status" value="1"/>
</dbReference>
<comment type="caution">
    <text evidence="6">The sequence shown here is derived from an EMBL/GenBank/DDBJ whole genome shotgun (WGS) entry which is preliminary data.</text>
</comment>
<dbReference type="EMBL" id="AFVZ01000001">
    <property type="protein sequence ID" value="EHN58583.1"/>
    <property type="molecule type" value="Genomic_DNA"/>
</dbReference>
<gene>
    <name evidence="6" type="ORF">OKIT_0465</name>
</gene>
<reference evidence="6 7" key="1">
    <citation type="journal article" date="2012" name="PLoS ONE">
        <title>Functional divergence in the genus oenococcus as predicted by genome sequencing of the newly-described species, Oenococcus kitaharae.</title>
        <authorList>
            <person name="Borneman A.R."/>
            <person name="McCarthy J.M."/>
            <person name="Chambers P.J."/>
            <person name="Bartowsky E.J."/>
        </authorList>
    </citation>
    <scope>NUCLEOTIDE SEQUENCE [LARGE SCALE GENOMIC DNA]</scope>
    <source>
        <strain evidence="7">DSM17330</strain>
    </source>
</reference>
<feature type="domain" description="HTH rpiR-type" evidence="4">
    <location>
        <begin position="1"/>
        <end position="70"/>
    </location>
</feature>
<dbReference type="InterPro" id="IPR047640">
    <property type="entry name" value="RpiR-like"/>
</dbReference>
<accession>G9WF23</accession>
<evidence type="ECO:0000256" key="1">
    <source>
        <dbReference type="ARBA" id="ARBA00023015"/>
    </source>
</evidence>
<dbReference type="InterPro" id="IPR001347">
    <property type="entry name" value="SIS_dom"/>
</dbReference>
<dbReference type="OrthoDB" id="1648815at2"/>
<dbReference type="PROSITE" id="PS51464">
    <property type="entry name" value="SIS"/>
    <property type="match status" value="1"/>
</dbReference>
<dbReference type="GO" id="GO:0003700">
    <property type="term" value="F:DNA-binding transcription factor activity"/>
    <property type="evidence" value="ECO:0007669"/>
    <property type="project" value="InterPro"/>
</dbReference>
<dbReference type="InterPro" id="IPR035472">
    <property type="entry name" value="RpiR-like_SIS"/>
</dbReference>
<evidence type="ECO:0000313" key="6">
    <source>
        <dbReference type="EMBL" id="EHN58583.1"/>
    </source>
</evidence>